<dbReference type="RefSeq" id="WP_130484798.1">
    <property type="nucleotide sequence ID" value="NZ_SGWW01000001.1"/>
</dbReference>
<sequence length="79" mass="8265">MKFTRLLSAAQQALKSEKGQQAARSALDKAAGAGRQFGQGKHASAVDKLHRAASDFIDKQNPNGGRAPGDGRGPVDPPR</sequence>
<keyword evidence="3" id="KW-1185">Reference proteome</keyword>
<dbReference type="Proteomes" id="UP000293519">
    <property type="component" value="Unassembled WGS sequence"/>
</dbReference>
<dbReference type="AlphaFoldDB" id="A0A4V2EXK0"/>
<reference evidence="2 3" key="1">
    <citation type="journal article" date="2015" name="Stand. Genomic Sci.">
        <title>Genomic Encyclopedia of Bacterial and Archaeal Type Strains, Phase III: the genomes of soil and plant-associated and newly described type strains.</title>
        <authorList>
            <person name="Whitman W.B."/>
            <person name="Woyke T."/>
            <person name="Klenk H.P."/>
            <person name="Zhou Y."/>
            <person name="Lilburn T.G."/>
            <person name="Beck B.J."/>
            <person name="De Vos P."/>
            <person name="Vandamme P."/>
            <person name="Eisen J.A."/>
            <person name="Garrity G."/>
            <person name="Hugenholtz P."/>
            <person name="Kyrpides N.C."/>
        </authorList>
    </citation>
    <scope>NUCLEOTIDE SEQUENCE [LARGE SCALE GENOMIC DNA]</scope>
    <source>
        <strain evidence="2 3">CV2</strain>
    </source>
</reference>
<organism evidence="2 3">
    <name type="scientific">Microcella putealis</name>
    <dbReference type="NCBI Taxonomy" id="337005"/>
    <lineage>
        <taxon>Bacteria</taxon>
        <taxon>Bacillati</taxon>
        <taxon>Actinomycetota</taxon>
        <taxon>Actinomycetes</taxon>
        <taxon>Micrococcales</taxon>
        <taxon>Microbacteriaceae</taxon>
        <taxon>Microcella</taxon>
    </lineage>
</organism>
<proteinExistence type="predicted"/>
<gene>
    <name evidence="2" type="ORF">EV141_0994</name>
</gene>
<dbReference type="EMBL" id="SGWW01000001">
    <property type="protein sequence ID" value="RZS59760.1"/>
    <property type="molecule type" value="Genomic_DNA"/>
</dbReference>
<evidence type="ECO:0000313" key="2">
    <source>
        <dbReference type="EMBL" id="RZS59760.1"/>
    </source>
</evidence>
<comment type="caution">
    <text evidence="2">The sequence shown here is derived from an EMBL/GenBank/DDBJ whole genome shotgun (WGS) entry which is preliminary data.</text>
</comment>
<feature type="region of interest" description="Disordered" evidence="1">
    <location>
        <begin position="51"/>
        <end position="79"/>
    </location>
</feature>
<protein>
    <recommendedName>
        <fullName evidence="4">Antitoxin protein of toxin-antitoxin system</fullName>
    </recommendedName>
</protein>
<evidence type="ECO:0000313" key="3">
    <source>
        <dbReference type="Proteomes" id="UP000293519"/>
    </source>
</evidence>
<evidence type="ECO:0008006" key="4">
    <source>
        <dbReference type="Google" id="ProtNLM"/>
    </source>
</evidence>
<evidence type="ECO:0000256" key="1">
    <source>
        <dbReference type="SAM" id="MobiDB-lite"/>
    </source>
</evidence>
<name>A0A4V2EXK0_9MICO</name>
<accession>A0A4V2EXK0</accession>